<protein>
    <submittedName>
        <fullName evidence="2">ATP-binding protein</fullName>
    </submittedName>
</protein>
<evidence type="ECO:0000313" key="2">
    <source>
        <dbReference type="EMBL" id="MBK1883539.1"/>
    </source>
</evidence>
<organism evidence="2 3">
    <name type="scientific">Luteolibacter pohnpeiensis</name>
    <dbReference type="NCBI Taxonomy" id="454153"/>
    <lineage>
        <taxon>Bacteria</taxon>
        <taxon>Pseudomonadati</taxon>
        <taxon>Verrucomicrobiota</taxon>
        <taxon>Verrucomicrobiia</taxon>
        <taxon>Verrucomicrobiales</taxon>
        <taxon>Verrucomicrobiaceae</taxon>
        <taxon>Luteolibacter</taxon>
    </lineage>
</organism>
<keyword evidence="2" id="KW-0067">ATP-binding</keyword>
<reference evidence="2" key="1">
    <citation type="submission" date="2021-01" db="EMBL/GenBank/DDBJ databases">
        <title>Modified the classification status of verrucomicrobia.</title>
        <authorList>
            <person name="Feng X."/>
        </authorList>
    </citation>
    <scope>NUCLEOTIDE SEQUENCE</scope>
    <source>
        <strain evidence="2">KCTC 22041</strain>
    </source>
</reference>
<feature type="domain" description="AAA+ ATPase" evidence="1">
    <location>
        <begin position="20"/>
        <end position="407"/>
    </location>
</feature>
<dbReference type="SUPFAM" id="SSF52540">
    <property type="entry name" value="P-loop containing nucleoside triphosphate hydrolases"/>
    <property type="match status" value="1"/>
</dbReference>
<name>A0A934SCT9_9BACT</name>
<keyword evidence="3" id="KW-1185">Reference proteome</keyword>
<dbReference type="GO" id="GO:0005524">
    <property type="term" value="F:ATP binding"/>
    <property type="evidence" value="ECO:0007669"/>
    <property type="project" value="UniProtKB-KW"/>
</dbReference>
<dbReference type="InterPro" id="IPR003593">
    <property type="entry name" value="AAA+_ATPase"/>
</dbReference>
<sequence length="672" mass="74392">MKLTFSQQHKSISSLPTAELPNFVVITGKNGSGKTHLLEAIKSRAVLVEDLPRADGNILSFDWGNFAAKVTDNASPDQIYKQREQAITKAVKSQANHGKELTNYFLQNKVTGKAEIADPHWLAKAAQEEIKAALLMCTRNGTPFDEGSAKAFANSFETHRQRIVAGFKSNLDQYGDLRAMLESRAVELGISPLSVSEQELRSHFPLTWNATNTLQLEFANWFSAWHAAYEYNKINKYYHTQEGDSDRHYLEDEAFDRLYGNAPWDIANEVLANAGFRHRFTRPKNKIGNLDQQFQLRLEDPEDGTLIKTDELSSGEKILLAITLMLYQASGDLSLVKLPKLLLLDEVDAPLHPSFTRSLIGTLVGKFVNELNVAVIMTTHSPSTVALAPEESVFELVRKPREIRRCSVSNATQILSAGFVTVTSSDVMVITESSADPEYHQPVYAALVSEKLVDPNPSLTFIAASTRGDDGVGGGCSQVRNWAPKLHILGLERFRGLIDKDGTNQPDAIISVLGRYSVENYLYDPLTLAAYLVHRGVSEPFVANPTDLQQIRDFVNPSKGKVASYVRSLCSWLEGETSIAGIASSSLVSCDYLGFQGIGIPEWWLTTRGHDVETMIRAPLNRLGSATGRGALLKEGKRDELIRFQSATYPELISRDLIAIFEGLRQPPTPVP</sequence>
<dbReference type="SMART" id="SM00382">
    <property type="entry name" value="AAA"/>
    <property type="match status" value="1"/>
</dbReference>
<evidence type="ECO:0000313" key="3">
    <source>
        <dbReference type="Proteomes" id="UP000603141"/>
    </source>
</evidence>
<dbReference type="PANTHER" id="PTHR43581">
    <property type="entry name" value="ATP/GTP PHOSPHATASE"/>
    <property type="match status" value="1"/>
</dbReference>
<evidence type="ECO:0000259" key="1">
    <source>
        <dbReference type="SMART" id="SM00382"/>
    </source>
</evidence>
<dbReference type="PANTHER" id="PTHR43581:SF2">
    <property type="entry name" value="EXCINUCLEASE ATPASE SUBUNIT"/>
    <property type="match status" value="1"/>
</dbReference>
<keyword evidence="2" id="KW-0547">Nucleotide-binding</keyword>
<dbReference type="EMBL" id="JAENIJ010000023">
    <property type="protein sequence ID" value="MBK1883539.1"/>
    <property type="molecule type" value="Genomic_DNA"/>
</dbReference>
<comment type="caution">
    <text evidence="2">The sequence shown here is derived from an EMBL/GenBank/DDBJ whole genome shotgun (WGS) entry which is preliminary data.</text>
</comment>
<dbReference type="Gene3D" id="3.40.50.300">
    <property type="entry name" value="P-loop containing nucleotide triphosphate hydrolases"/>
    <property type="match status" value="2"/>
</dbReference>
<dbReference type="InterPro" id="IPR003959">
    <property type="entry name" value="ATPase_AAA_core"/>
</dbReference>
<dbReference type="InterPro" id="IPR051396">
    <property type="entry name" value="Bact_Antivir_Def_Nuclease"/>
</dbReference>
<accession>A0A934SCT9</accession>
<proteinExistence type="predicted"/>
<dbReference type="AlphaFoldDB" id="A0A934SCT9"/>
<dbReference type="InterPro" id="IPR027417">
    <property type="entry name" value="P-loop_NTPase"/>
</dbReference>
<dbReference type="RefSeq" id="WP_200271789.1">
    <property type="nucleotide sequence ID" value="NZ_JAENIJ010000023.1"/>
</dbReference>
<gene>
    <name evidence="2" type="ORF">JIN85_14025</name>
</gene>
<dbReference type="GO" id="GO:0016887">
    <property type="term" value="F:ATP hydrolysis activity"/>
    <property type="evidence" value="ECO:0007669"/>
    <property type="project" value="InterPro"/>
</dbReference>
<dbReference type="Proteomes" id="UP000603141">
    <property type="component" value="Unassembled WGS sequence"/>
</dbReference>
<dbReference type="Pfam" id="PF13304">
    <property type="entry name" value="AAA_21"/>
    <property type="match status" value="1"/>
</dbReference>